<gene>
    <name evidence="4" type="ORF">Fmac_013112</name>
</gene>
<keyword evidence="2" id="KW-0808">Transferase</keyword>
<name>A0ABD1MS81_9FABA</name>
<evidence type="ECO:0000256" key="3">
    <source>
        <dbReference type="ARBA" id="ARBA00023315"/>
    </source>
</evidence>
<dbReference type="Gene3D" id="3.30.559.10">
    <property type="entry name" value="Chloramphenicol acetyltransferase-like domain"/>
    <property type="match status" value="2"/>
</dbReference>
<proteinExistence type="inferred from homology"/>
<evidence type="ECO:0000256" key="1">
    <source>
        <dbReference type="ARBA" id="ARBA00009861"/>
    </source>
</evidence>
<sequence>MMAVTIKGSYTVSPMETTWCGRMPLTEWDQTGTVTHVPTIYFYHPPQNRTYSTIVSTLKNSLSRVLVPFYPLAGRLHSIPNGRLELHCNATGVPFVVAESSSPLQHLADDFSVSRLSSEHHPLVPTVDYTLLIHEVPLLLIQLTRFACGGVSIGMTISHAVVDGPSAAHFMYEWARLARGEPLQTSPFHDRRVLRAREPPSAPLTDCHVHKEFHHPPLLLGKNDNAEERKKKTTMAVLKLSKTQVETLKRRANENGSCYNYSRYESVAAHIWRSACMARGHKHVQPTQLIVTVDTRCRMKPALPKGYFGNATLDIAAFGLAGDLVTKSLGYVCGIIRGAIEKVDDEYIRSEIEFLKNQEDLRRIHQNETFYGNPNLAVVSWLTLPMFGMDFGWGKEVLMVPATHDFDGDFMLLPGPHGDGSLLVALGLQLAHVDAFKKHFYLDIE</sequence>
<evidence type="ECO:0000313" key="4">
    <source>
        <dbReference type="EMBL" id="KAL2338666.1"/>
    </source>
</evidence>
<evidence type="ECO:0000313" key="5">
    <source>
        <dbReference type="Proteomes" id="UP001603857"/>
    </source>
</evidence>
<organism evidence="4 5">
    <name type="scientific">Flemingia macrophylla</name>
    <dbReference type="NCBI Taxonomy" id="520843"/>
    <lineage>
        <taxon>Eukaryota</taxon>
        <taxon>Viridiplantae</taxon>
        <taxon>Streptophyta</taxon>
        <taxon>Embryophyta</taxon>
        <taxon>Tracheophyta</taxon>
        <taxon>Spermatophyta</taxon>
        <taxon>Magnoliopsida</taxon>
        <taxon>eudicotyledons</taxon>
        <taxon>Gunneridae</taxon>
        <taxon>Pentapetalae</taxon>
        <taxon>rosids</taxon>
        <taxon>fabids</taxon>
        <taxon>Fabales</taxon>
        <taxon>Fabaceae</taxon>
        <taxon>Papilionoideae</taxon>
        <taxon>50 kb inversion clade</taxon>
        <taxon>NPAAA clade</taxon>
        <taxon>indigoferoid/millettioid clade</taxon>
        <taxon>Phaseoleae</taxon>
        <taxon>Flemingia</taxon>
    </lineage>
</organism>
<accession>A0ABD1MS81</accession>
<evidence type="ECO:0000256" key="2">
    <source>
        <dbReference type="ARBA" id="ARBA00022679"/>
    </source>
</evidence>
<dbReference type="Proteomes" id="UP001603857">
    <property type="component" value="Unassembled WGS sequence"/>
</dbReference>
<dbReference type="SUPFAM" id="SSF52777">
    <property type="entry name" value="CoA-dependent acyltransferases"/>
    <property type="match status" value="1"/>
</dbReference>
<dbReference type="InterPro" id="IPR023213">
    <property type="entry name" value="CAT-like_dom_sf"/>
</dbReference>
<evidence type="ECO:0008006" key="6">
    <source>
        <dbReference type="Google" id="ProtNLM"/>
    </source>
</evidence>
<dbReference type="PANTHER" id="PTHR31642:SF324">
    <property type="entry name" value="SPERMIDINE HYDROXYCINNAMOYL TRANSFERASE"/>
    <property type="match status" value="1"/>
</dbReference>
<dbReference type="EMBL" id="JBGMDY010000004">
    <property type="protein sequence ID" value="KAL2338666.1"/>
    <property type="molecule type" value="Genomic_DNA"/>
</dbReference>
<dbReference type="InterPro" id="IPR050317">
    <property type="entry name" value="Plant_Fungal_Acyltransferase"/>
</dbReference>
<dbReference type="Pfam" id="PF02458">
    <property type="entry name" value="Transferase"/>
    <property type="match status" value="1"/>
</dbReference>
<comment type="caution">
    <text evidence="4">The sequence shown here is derived from an EMBL/GenBank/DDBJ whole genome shotgun (WGS) entry which is preliminary data.</text>
</comment>
<keyword evidence="5" id="KW-1185">Reference proteome</keyword>
<protein>
    <recommendedName>
        <fullName evidence="6">Spermidine hydroxycinnamoyl transferase</fullName>
    </recommendedName>
</protein>
<dbReference type="FunFam" id="3.30.559.10:FF:000008">
    <property type="entry name" value="Tryptamine hydroxycinnamoyl transferase"/>
    <property type="match status" value="1"/>
</dbReference>
<dbReference type="GO" id="GO:0016746">
    <property type="term" value="F:acyltransferase activity"/>
    <property type="evidence" value="ECO:0007669"/>
    <property type="project" value="UniProtKB-KW"/>
</dbReference>
<dbReference type="PANTHER" id="PTHR31642">
    <property type="entry name" value="TRICHOTHECENE 3-O-ACETYLTRANSFERASE"/>
    <property type="match status" value="1"/>
</dbReference>
<keyword evidence="3" id="KW-0012">Acyltransferase</keyword>
<comment type="similarity">
    <text evidence="1">Belongs to the plant acyltransferase family.</text>
</comment>
<dbReference type="AlphaFoldDB" id="A0ABD1MS81"/>
<reference evidence="4 5" key="1">
    <citation type="submission" date="2024-08" db="EMBL/GenBank/DDBJ databases">
        <title>Insights into the chromosomal genome structure of Flemingia macrophylla.</title>
        <authorList>
            <person name="Ding Y."/>
            <person name="Zhao Y."/>
            <person name="Bi W."/>
            <person name="Wu M."/>
            <person name="Zhao G."/>
            <person name="Gong Y."/>
            <person name="Li W."/>
            <person name="Zhang P."/>
        </authorList>
    </citation>
    <scope>NUCLEOTIDE SEQUENCE [LARGE SCALE GENOMIC DNA]</scope>
    <source>
        <strain evidence="4">DYQJB</strain>
        <tissue evidence="4">Leaf</tissue>
    </source>
</reference>